<sequence>MLGIEDYGSDNDSRSASPEPVEKQSTKQLPKALPKSAKPQRAPKIITIALPSISAPGKDTPDRELENDQPVKKQRTGTGISSLLSILPTPKECNPTRPTQRVLGGGSGRGSNFKTKFQPQIADVSNYEPIINDTSHNREIQIAEDSIPSPVPTLFRPTSLAKGKKNISIEETDINQVRPIQSAQSTLASASGPMSVAAPAPAPASDFFSFSSLGSTSRLSSKPPAVKTPSTSLLGTFSAAPELPTFEPPEPTREDSYPGYYQLPSGAWAAYDAEYYGKFMKKWEAEYNAHVRALEKGTIKGFEGLQSADVEEVDALKEMEKAKREIQDREAKKAVTQGADGGPVAPKMNISASKMSGVARSRHQLSTLLKEAYENREALEERIAQGKRNRKEAGNKYGELISFV</sequence>
<accession>A0A9P5ZA73</accession>
<dbReference type="GO" id="GO:0005634">
    <property type="term" value="C:nucleus"/>
    <property type="evidence" value="ECO:0007669"/>
    <property type="project" value="TreeGrafter"/>
</dbReference>
<feature type="compositionally biased region" description="Basic and acidic residues" evidence="2">
    <location>
        <begin position="59"/>
        <end position="71"/>
    </location>
</feature>
<evidence type="ECO:0000256" key="2">
    <source>
        <dbReference type="SAM" id="MobiDB-lite"/>
    </source>
</evidence>
<dbReference type="PANTHER" id="PTHR13621">
    <property type="entry name" value="PROLINE-RICH PROTEIN PRCC"/>
    <property type="match status" value="1"/>
</dbReference>
<gene>
    <name evidence="3" type="ORF">BDN70DRAFT_904054</name>
</gene>
<evidence type="ECO:0008006" key="5">
    <source>
        <dbReference type="Google" id="ProtNLM"/>
    </source>
</evidence>
<feature type="region of interest" description="Disordered" evidence="2">
    <location>
        <begin position="1"/>
        <end position="117"/>
    </location>
</feature>
<evidence type="ECO:0000313" key="3">
    <source>
        <dbReference type="EMBL" id="KAF9483767.1"/>
    </source>
</evidence>
<proteinExistence type="predicted"/>
<dbReference type="Pfam" id="PF10253">
    <property type="entry name" value="PRCC"/>
    <property type="match status" value="1"/>
</dbReference>
<feature type="region of interest" description="Disordered" evidence="2">
    <location>
        <begin position="325"/>
        <end position="358"/>
    </location>
</feature>
<protein>
    <recommendedName>
        <fullName evidence="5">Mitotic checkpoint regulator, MAD2B-interacting-domain-containing protein</fullName>
    </recommendedName>
</protein>
<dbReference type="Proteomes" id="UP000807469">
    <property type="component" value="Unassembled WGS sequence"/>
</dbReference>
<name>A0A9P5ZA73_9AGAR</name>
<evidence type="ECO:0000256" key="1">
    <source>
        <dbReference type="SAM" id="Coils"/>
    </source>
</evidence>
<dbReference type="AlphaFoldDB" id="A0A9P5ZA73"/>
<dbReference type="PANTHER" id="PTHR13621:SF2">
    <property type="entry name" value="PROLINE-RICH PROTEIN PRCC"/>
    <property type="match status" value="1"/>
</dbReference>
<keyword evidence="1" id="KW-0175">Coiled coil</keyword>
<reference evidence="3" key="1">
    <citation type="submission" date="2020-11" db="EMBL/GenBank/DDBJ databases">
        <authorList>
            <consortium name="DOE Joint Genome Institute"/>
            <person name="Ahrendt S."/>
            <person name="Riley R."/>
            <person name="Andreopoulos W."/>
            <person name="Labutti K."/>
            <person name="Pangilinan J."/>
            <person name="Ruiz-Duenas F.J."/>
            <person name="Barrasa J.M."/>
            <person name="Sanchez-Garcia M."/>
            <person name="Camarero S."/>
            <person name="Miyauchi S."/>
            <person name="Serrano A."/>
            <person name="Linde D."/>
            <person name="Babiker R."/>
            <person name="Drula E."/>
            <person name="Ayuso-Fernandez I."/>
            <person name="Pacheco R."/>
            <person name="Padilla G."/>
            <person name="Ferreira P."/>
            <person name="Barriuso J."/>
            <person name="Kellner H."/>
            <person name="Castanera R."/>
            <person name="Alfaro M."/>
            <person name="Ramirez L."/>
            <person name="Pisabarro A.G."/>
            <person name="Kuo A."/>
            <person name="Tritt A."/>
            <person name="Lipzen A."/>
            <person name="He G."/>
            <person name="Yan M."/>
            <person name="Ng V."/>
            <person name="Cullen D."/>
            <person name="Martin F."/>
            <person name="Rosso M.-N."/>
            <person name="Henrissat B."/>
            <person name="Hibbett D."/>
            <person name="Martinez A.T."/>
            <person name="Grigoriev I.V."/>
        </authorList>
    </citation>
    <scope>NUCLEOTIDE SEQUENCE</scope>
    <source>
        <strain evidence="3">CIRM-BRFM 674</strain>
    </source>
</reference>
<organism evidence="3 4">
    <name type="scientific">Pholiota conissans</name>
    <dbReference type="NCBI Taxonomy" id="109636"/>
    <lineage>
        <taxon>Eukaryota</taxon>
        <taxon>Fungi</taxon>
        <taxon>Dikarya</taxon>
        <taxon>Basidiomycota</taxon>
        <taxon>Agaricomycotina</taxon>
        <taxon>Agaricomycetes</taxon>
        <taxon>Agaricomycetidae</taxon>
        <taxon>Agaricales</taxon>
        <taxon>Agaricineae</taxon>
        <taxon>Strophariaceae</taxon>
        <taxon>Pholiota</taxon>
    </lineage>
</organism>
<feature type="coiled-coil region" evidence="1">
    <location>
        <begin position="362"/>
        <end position="396"/>
    </location>
</feature>
<keyword evidence="4" id="KW-1185">Reference proteome</keyword>
<dbReference type="InterPro" id="IPR018800">
    <property type="entry name" value="PRCC"/>
</dbReference>
<dbReference type="EMBL" id="MU155150">
    <property type="protein sequence ID" value="KAF9483767.1"/>
    <property type="molecule type" value="Genomic_DNA"/>
</dbReference>
<evidence type="ECO:0000313" key="4">
    <source>
        <dbReference type="Proteomes" id="UP000807469"/>
    </source>
</evidence>
<comment type="caution">
    <text evidence="3">The sequence shown here is derived from an EMBL/GenBank/DDBJ whole genome shotgun (WGS) entry which is preliminary data.</text>
</comment>
<dbReference type="OrthoDB" id="2555634at2759"/>